<evidence type="ECO:0000256" key="1">
    <source>
        <dbReference type="ARBA" id="ARBA00004496"/>
    </source>
</evidence>
<keyword evidence="7" id="KW-0508">mRNA splicing</keyword>
<evidence type="ECO:0000256" key="6">
    <source>
        <dbReference type="ARBA" id="ARBA00022728"/>
    </source>
</evidence>
<evidence type="ECO:0000256" key="3">
    <source>
        <dbReference type="ARBA" id="ARBA00018615"/>
    </source>
</evidence>
<keyword evidence="4" id="KW-0963">Cytoplasm</keyword>
<evidence type="ECO:0000313" key="9">
    <source>
        <dbReference type="EMBL" id="KAA8520002.1"/>
    </source>
</evidence>
<keyword evidence="6" id="KW-0747">Spliceosome</keyword>
<sequence length="129" mass="14753">MVCEKCEKKLSKVIVPDKWKEGASNTTEGGGLHTEQPSALYASSKYIKMLSTVIPVLTLKEYVQCVVNKYLTPSITNKAMYNGNKMWVPYHFFLFSSLSHDQISLLRKIGLYYEVRAPQICWLDLNIDN</sequence>
<protein>
    <recommendedName>
        <fullName evidence="3">Cysteine-rich PDZ-binding protein</fullName>
    </recommendedName>
    <alternativeName>
        <fullName evidence="8">Cysteine-rich interactor of PDZ three</fullName>
    </alternativeName>
</protein>
<evidence type="ECO:0000256" key="2">
    <source>
        <dbReference type="ARBA" id="ARBA00009021"/>
    </source>
</evidence>
<dbReference type="GO" id="GO:0005737">
    <property type="term" value="C:cytoplasm"/>
    <property type="evidence" value="ECO:0007669"/>
    <property type="project" value="UniProtKB-SubCell"/>
</dbReference>
<dbReference type="Proteomes" id="UP000325577">
    <property type="component" value="Linkage Group LG6"/>
</dbReference>
<evidence type="ECO:0000256" key="5">
    <source>
        <dbReference type="ARBA" id="ARBA00022664"/>
    </source>
</evidence>
<gene>
    <name evidence="9" type="ORF">F0562_014258</name>
</gene>
<dbReference type="GO" id="GO:0005681">
    <property type="term" value="C:spliceosomal complex"/>
    <property type="evidence" value="ECO:0007669"/>
    <property type="project" value="UniProtKB-KW"/>
</dbReference>
<dbReference type="GO" id="GO:0006397">
    <property type="term" value="P:mRNA processing"/>
    <property type="evidence" value="ECO:0007669"/>
    <property type="project" value="UniProtKB-KW"/>
</dbReference>
<proteinExistence type="inferred from homology"/>
<comment type="subcellular location">
    <subcellularLocation>
        <location evidence="1">Cytoplasm</location>
    </subcellularLocation>
</comment>
<dbReference type="InterPro" id="IPR019367">
    <property type="entry name" value="PDZ-binding_CRIPT"/>
</dbReference>
<dbReference type="EMBL" id="CM018049">
    <property type="protein sequence ID" value="KAA8520002.1"/>
    <property type="molecule type" value="Genomic_DNA"/>
</dbReference>
<dbReference type="PANTHER" id="PTHR11805">
    <property type="entry name" value="CYSTEINE-RICH PDZ-BINDING PROTEIN"/>
    <property type="match status" value="1"/>
</dbReference>
<dbReference type="AlphaFoldDB" id="A0A5J4ZRE2"/>
<evidence type="ECO:0000256" key="8">
    <source>
        <dbReference type="ARBA" id="ARBA00032518"/>
    </source>
</evidence>
<keyword evidence="10" id="KW-1185">Reference proteome</keyword>
<dbReference type="GO" id="GO:0031122">
    <property type="term" value="P:cytoplasmic microtubule organization"/>
    <property type="evidence" value="ECO:0007669"/>
    <property type="project" value="TreeGrafter"/>
</dbReference>
<organism evidence="9 10">
    <name type="scientific">Nyssa sinensis</name>
    <dbReference type="NCBI Taxonomy" id="561372"/>
    <lineage>
        <taxon>Eukaryota</taxon>
        <taxon>Viridiplantae</taxon>
        <taxon>Streptophyta</taxon>
        <taxon>Embryophyta</taxon>
        <taxon>Tracheophyta</taxon>
        <taxon>Spermatophyta</taxon>
        <taxon>Magnoliopsida</taxon>
        <taxon>eudicotyledons</taxon>
        <taxon>Gunneridae</taxon>
        <taxon>Pentapetalae</taxon>
        <taxon>asterids</taxon>
        <taxon>Cornales</taxon>
        <taxon>Nyssaceae</taxon>
        <taxon>Nyssa</taxon>
    </lineage>
</organism>
<name>A0A5J4ZRE2_9ASTE</name>
<reference evidence="9 10" key="1">
    <citation type="submission" date="2019-09" db="EMBL/GenBank/DDBJ databases">
        <title>A chromosome-level genome assembly of the Chinese tupelo Nyssa sinensis.</title>
        <authorList>
            <person name="Yang X."/>
            <person name="Kang M."/>
            <person name="Yang Y."/>
            <person name="Xiong H."/>
            <person name="Wang M."/>
            <person name="Zhang Z."/>
            <person name="Wang Z."/>
            <person name="Wu H."/>
            <person name="Ma T."/>
            <person name="Liu J."/>
            <person name="Xi Z."/>
        </authorList>
    </citation>
    <scope>NUCLEOTIDE SEQUENCE [LARGE SCALE GENOMIC DNA]</scope>
    <source>
        <strain evidence="9">J267</strain>
        <tissue evidence="9">Leaf</tissue>
    </source>
</reference>
<dbReference type="OrthoDB" id="147332at2759"/>
<dbReference type="GO" id="GO:0008380">
    <property type="term" value="P:RNA splicing"/>
    <property type="evidence" value="ECO:0007669"/>
    <property type="project" value="UniProtKB-KW"/>
</dbReference>
<evidence type="ECO:0000256" key="4">
    <source>
        <dbReference type="ARBA" id="ARBA00022490"/>
    </source>
</evidence>
<dbReference type="PANTHER" id="PTHR11805:SF1">
    <property type="entry name" value="CYSTEINE-RICH PDZ-BINDING PROTEIN"/>
    <property type="match status" value="1"/>
</dbReference>
<evidence type="ECO:0000313" key="10">
    <source>
        <dbReference type="Proteomes" id="UP000325577"/>
    </source>
</evidence>
<evidence type="ECO:0000256" key="7">
    <source>
        <dbReference type="ARBA" id="ARBA00023187"/>
    </source>
</evidence>
<comment type="similarity">
    <text evidence="2">Belongs to the CRIPT family.</text>
</comment>
<accession>A0A5J4ZRE2</accession>
<keyword evidence="5" id="KW-0507">mRNA processing</keyword>
<dbReference type="GO" id="GO:0008017">
    <property type="term" value="F:microtubule binding"/>
    <property type="evidence" value="ECO:0007669"/>
    <property type="project" value="TreeGrafter"/>
</dbReference>